<reference evidence="1 2" key="1">
    <citation type="submission" date="2024-04" db="EMBL/GenBank/DDBJ databases">
        <authorList>
            <person name="Fracassetti M."/>
        </authorList>
    </citation>
    <scope>NUCLEOTIDE SEQUENCE [LARGE SCALE GENOMIC DNA]</scope>
</reference>
<dbReference type="EMBL" id="OZ034821">
    <property type="protein sequence ID" value="CAL1406307.1"/>
    <property type="molecule type" value="Genomic_DNA"/>
</dbReference>
<protein>
    <submittedName>
        <fullName evidence="1">Uncharacterized protein</fullName>
    </submittedName>
</protein>
<dbReference type="AlphaFoldDB" id="A0AAV2G7Q2"/>
<accession>A0AAV2G7Q2</accession>
<keyword evidence="2" id="KW-1185">Reference proteome</keyword>
<dbReference type="Proteomes" id="UP001497516">
    <property type="component" value="Chromosome 8"/>
</dbReference>
<sequence>MSGSEGFSQAQILKALCLIMTNDDRFFSLPLLSAVSFVVLVPCEGPRTWECIMFQFQYLVPELLFQFQQLVGYSFALHNWKRVASRKVGKVKLNEQRAICYDSPVTLVAQ</sequence>
<gene>
    <name evidence="1" type="ORF">LTRI10_LOCUS46043</name>
</gene>
<proteinExistence type="predicted"/>
<evidence type="ECO:0000313" key="2">
    <source>
        <dbReference type="Proteomes" id="UP001497516"/>
    </source>
</evidence>
<organism evidence="1 2">
    <name type="scientific">Linum trigynum</name>
    <dbReference type="NCBI Taxonomy" id="586398"/>
    <lineage>
        <taxon>Eukaryota</taxon>
        <taxon>Viridiplantae</taxon>
        <taxon>Streptophyta</taxon>
        <taxon>Embryophyta</taxon>
        <taxon>Tracheophyta</taxon>
        <taxon>Spermatophyta</taxon>
        <taxon>Magnoliopsida</taxon>
        <taxon>eudicotyledons</taxon>
        <taxon>Gunneridae</taxon>
        <taxon>Pentapetalae</taxon>
        <taxon>rosids</taxon>
        <taxon>fabids</taxon>
        <taxon>Malpighiales</taxon>
        <taxon>Linaceae</taxon>
        <taxon>Linum</taxon>
    </lineage>
</organism>
<evidence type="ECO:0000313" key="1">
    <source>
        <dbReference type="EMBL" id="CAL1406307.1"/>
    </source>
</evidence>
<name>A0AAV2G7Q2_9ROSI</name>